<accession>A0AAI8YJG2</accession>
<keyword evidence="2" id="KW-1133">Transmembrane helix</keyword>
<feature type="compositionally biased region" description="Acidic residues" evidence="1">
    <location>
        <begin position="134"/>
        <end position="143"/>
    </location>
</feature>
<feature type="compositionally biased region" description="Acidic residues" evidence="1">
    <location>
        <begin position="284"/>
        <end position="307"/>
    </location>
</feature>
<comment type="caution">
    <text evidence="3">The sequence shown here is derived from an EMBL/GenBank/DDBJ whole genome shotgun (WGS) entry which is preliminary data.</text>
</comment>
<feature type="compositionally biased region" description="Low complexity" evidence="1">
    <location>
        <begin position="770"/>
        <end position="785"/>
    </location>
</feature>
<feature type="compositionally biased region" description="Low complexity" evidence="1">
    <location>
        <begin position="665"/>
        <end position="679"/>
    </location>
</feature>
<dbReference type="AlphaFoldDB" id="A0AAI8YJG2"/>
<feature type="compositionally biased region" description="Basic and acidic residues" evidence="1">
    <location>
        <begin position="532"/>
        <end position="542"/>
    </location>
</feature>
<organism evidence="3 4">
    <name type="scientific">Anthostomella pinea</name>
    <dbReference type="NCBI Taxonomy" id="933095"/>
    <lineage>
        <taxon>Eukaryota</taxon>
        <taxon>Fungi</taxon>
        <taxon>Dikarya</taxon>
        <taxon>Ascomycota</taxon>
        <taxon>Pezizomycotina</taxon>
        <taxon>Sordariomycetes</taxon>
        <taxon>Xylariomycetidae</taxon>
        <taxon>Xylariales</taxon>
        <taxon>Xylariaceae</taxon>
        <taxon>Anthostomella</taxon>
    </lineage>
</organism>
<gene>
    <name evidence="3" type="ORF">KHLLAP_LOCUS7473</name>
</gene>
<protein>
    <submittedName>
        <fullName evidence="3">Uu.00g081910.m01.CDS01</fullName>
    </submittedName>
</protein>
<keyword evidence="2" id="KW-0472">Membrane</keyword>
<evidence type="ECO:0000256" key="1">
    <source>
        <dbReference type="SAM" id="MobiDB-lite"/>
    </source>
</evidence>
<feature type="transmembrane region" description="Helical" evidence="2">
    <location>
        <begin position="846"/>
        <end position="871"/>
    </location>
</feature>
<dbReference type="Proteomes" id="UP001295740">
    <property type="component" value="Unassembled WGS sequence"/>
</dbReference>
<feature type="compositionally biased region" description="Gly residues" evidence="1">
    <location>
        <begin position="622"/>
        <end position="637"/>
    </location>
</feature>
<evidence type="ECO:0000256" key="2">
    <source>
        <dbReference type="SAM" id="Phobius"/>
    </source>
</evidence>
<feature type="region of interest" description="Disordered" evidence="1">
    <location>
        <begin position="49"/>
        <end position="106"/>
    </location>
</feature>
<proteinExistence type="predicted"/>
<keyword evidence="2" id="KW-0812">Transmembrane</keyword>
<feature type="compositionally biased region" description="Polar residues" evidence="1">
    <location>
        <begin position="684"/>
        <end position="694"/>
    </location>
</feature>
<keyword evidence="4" id="KW-1185">Reference proteome</keyword>
<reference evidence="3" key="1">
    <citation type="submission" date="2023-10" db="EMBL/GenBank/DDBJ databases">
        <authorList>
            <person name="Hackl T."/>
        </authorList>
    </citation>
    <scope>NUCLEOTIDE SEQUENCE</scope>
</reference>
<feature type="compositionally biased region" description="Acidic residues" evidence="1">
    <location>
        <begin position="199"/>
        <end position="231"/>
    </location>
</feature>
<dbReference type="EMBL" id="CAUWAG010000010">
    <property type="protein sequence ID" value="CAJ2507005.1"/>
    <property type="molecule type" value="Genomic_DNA"/>
</dbReference>
<feature type="compositionally biased region" description="Polar residues" evidence="1">
    <location>
        <begin position="544"/>
        <end position="554"/>
    </location>
</feature>
<feature type="compositionally biased region" description="Basic and acidic residues" evidence="1">
    <location>
        <begin position="317"/>
        <end position="352"/>
    </location>
</feature>
<feature type="region of interest" description="Disordered" evidence="1">
    <location>
        <begin position="119"/>
        <end position="371"/>
    </location>
</feature>
<evidence type="ECO:0000313" key="4">
    <source>
        <dbReference type="Proteomes" id="UP001295740"/>
    </source>
</evidence>
<feature type="compositionally biased region" description="Low complexity" evidence="1">
    <location>
        <begin position="706"/>
        <end position="728"/>
    </location>
</feature>
<evidence type="ECO:0000313" key="3">
    <source>
        <dbReference type="EMBL" id="CAJ2507005.1"/>
    </source>
</evidence>
<feature type="region of interest" description="Disordered" evidence="1">
    <location>
        <begin position="604"/>
        <end position="805"/>
    </location>
</feature>
<sequence length="875" mass="94374">MPPNSVCEWMLGRNYIKQQKPKGLRSLVTFEALTDDEDGSDHFRIAIPRGKRATSKNVRFEGEATKSAMKKPAKSEESEVSTEFDNQSSGDEGTTEEEPDPDCPCTKCVWKRKWLKQVEQETEKKKKKIVATESTDEETEEEIDTVHAKHKAKKAKKEEAAKSKGANGKENAKPNGKQKGKQDEKGKGKKQKKQAAPETESDTTEATETEPETEPETESETAVESEEQSEEEPPKKKGKQKGNDKGKKDKGQQNSDKKAGKKEKGQQNSDKKAGKKNKKQKSDTEEETEASDTEVETTEAETTEEEEKKDKKKKKEKEKQNKKSKKQNSDKKKDKPAPKAESPSKKSEKAEKQLSFPPHHPPPEIRKTSFLLPPRSNVLHVEHAVESHEDPRPNAFYDNENGVMRVYHGPAYGNPYGALYPKRVYSHQDLPVGSPHPQHNPWYNGFQTVAGQPVPPHVPPYKPGDPSYPWMTAAGGAPHTPPNIPLPPDFTKDFDQKHYERLANRYSLSPEKRASPLKDSNVIPIPTIEIESPAKEASDRKSTKAGSASGSTWGAQGAPGSGSKKGSKKTGRSSAVDDSNDLLRNLNQQMAADTAELQEILSRTNSKNGSAKDPSPQPEGSSGWGGNNNVDGGGDNTWGGAPTTSGADNTWGDAPNTTGDTDVWGNAIDGTNNNDNGDGVQWVGNANDNTFSNNGGWGSVESPHPSNQGSNHSNRGSNNGGNNNSPRGAGISTPVPGAFPSPSPQGSKNSWDAPSHASGGNVVAGGSGSAGRAPSVVGSQGNNSNNGGGAGDNDNTWGGAPANTGWEDATAAQSTGGFWGTEEGQKDFAEGAAEKKAAAAFDGQEWWWGSPSLLVYYVVSVCFFVCGWAYLRFAY</sequence>
<feature type="compositionally biased region" description="Basic and acidic residues" evidence="1">
    <location>
        <begin position="241"/>
        <end position="272"/>
    </location>
</feature>
<name>A0AAI8YJG2_9PEZI</name>
<feature type="region of interest" description="Disordered" evidence="1">
    <location>
        <begin position="505"/>
        <end position="580"/>
    </location>
</feature>